<dbReference type="NCBIfam" id="TIGR00065">
    <property type="entry name" value="ftsZ"/>
    <property type="match status" value="1"/>
</dbReference>
<dbReference type="InterPro" id="IPR024757">
    <property type="entry name" value="FtsZ_C"/>
</dbReference>
<dbReference type="EMBL" id="JBHSZQ010000020">
    <property type="protein sequence ID" value="MFC7126389.1"/>
    <property type="molecule type" value="Genomic_DNA"/>
</dbReference>
<evidence type="ECO:0000313" key="14">
    <source>
        <dbReference type="EMBL" id="MFC7126389.1"/>
    </source>
</evidence>
<dbReference type="InterPro" id="IPR000158">
    <property type="entry name" value="Cell_div_FtsZ"/>
</dbReference>
<accession>A0ABD5X952</accession>
<dbReference type="InterPro" id="IPR036525">
    <property type="entry name" value="Tubulin/FtsZ_GTPase_sf"/>
</dbReference>
<feature type="binding site" evidence="8">
    <location>
        <position position="158"/>
    </location>
    <ligand>
        <name>GTP</name>
        <dbReference type="ChEBI" id="CHEBI:37565"/>
    </ligand>
</feature>
<evidence type="ECO:0000256" key="4">
    <source>
        <dbReference type="ARBA" id="ARBA00022741"/>
    </source>
</evidence>
<feature type="binding site" evidence="8">
    <location>
        <begin position="124"/>
        <end position="126"/>
    </location>
    <ligand>
        <name>GTP</name>
        <dbReference type="ChEBI" id="CHEBI:37565"/>
    </ligand>
</feature>
<keyword evidence="2 8" id="KW-0963">Cytoplasm</keyword>
<protein>
    <recommendedName>
        <fullName evidence="8 9">Cell division protein FtsZ</fullName>
    </recommendedName>
</protein>
<evidence type="ECO:0000256" key="6">
    <source>
        <dbReference type="ARBA" id="ARBA00023210"/>
    </source>
</evidence>
<dbReference type="InterPro" id="IPR045061">
    <property type="entry name" value="FtsZ/CetZ"/>
</dbReference>
<organism evidence="14 15">
    <name type="scientific">Halovenus rubra</name>
    <dbReference type="NCBI Taxonomy" id="869890"/>
    <lineage>
        <taxon>Archaea</taxon>
        <taxon>Methanobacteriati</taxon>
        <taxon>Methanobacteriota</taxon>
        <taxon>Stenosarchaea group</taxon>
        <taxon>Halobacteria</taxon>
        <taxon>Halobacteriales</taxon>
        <taxon>Haloarculaceae</taxon>
        <taxon>Halovenus</taxon>
    </lineage>
</organism>
<comment type="similarity">
    <text evidence="1 8 10">Belongs to the FtsZ family.</text>
</comment>
<dbReference type="Pfam" id="PF12327">
    <property type="entry name" value="FtsZ_C"/>
    <property type="match status" value="1"/>
</dbReference>
<dbReference type="InterPro" id="IPR008280">
    <property type="entry name" value="Tub_FtsZ_C"/>
</dbReference>
<dbReference type="SMART" id="SM00864">
    <property type="entry name" value="Tubulin"/>
    <property type="match status" value="1"/>
</dbReference>
<evidence type="ECO:0000256" key="9">
    <source>
        <dbReference type="NCBIfam" id="TIGR00065"/>
    </source>
</evidence>
<dbReference type="Gene3D" id="3.30.1330.20">
    <property type="entry name" value="Tubulin/FtsZ, C-terminal domain"/>
    <property type="match status" value="1"/>
</dbReference>
<dbReference type="GO" id="GO:0005525">
    <property type="term" value="F:GTP binding"/>
    <property type="evidence" value="ECO:0007669"/>
    <property type="project" value="UniProtKB-UniRule"/>
</dbReference>
<keyword evidence="6 8" id="KW-0717">Septation</keyword>
<dbReference type="PRINTS" id="PR00423">
    <property type="entry name" value="CELLDVISFTSZ"/>
</dbReference>
<dbReference type="SUPFAM" id="SSF52490">
    <property type="entry name" value="Tubulin nucleotide-binding domain-like"/>
    <property type="match status" value="1"/>
</dbReference>
<keyword evidence="5 8" id="KW-0342">GTP-binding</keyword>
<gene>
    <name evidence="8 14" type="primary">ftsZ</name>
    <name evidence="14" type="ORF">ACFQJ7_10135</name>
</gene>
<dbReference type="AlphaFoldDB" id="A0ABD5X952"/>
<dbReference type="GO" id="GO:0051258">
    <property type="term" value="P:protein polymerization"/>
    <property type="evidence" value="ECO:0007669"/>
    <property type="project" value="UniProtKB-UniRule"/>
</dbReference>
<name>A0ABD5X952_9EURY</name>
<feature type="binding site" evidence="8">
    <location>
        <begin position="37"/>
        <end position="41"/>
    </location>
    <ligand>
        <name>GTP</name>
        <dbReference type="ChEBI" id="CHEBI:37565"/>
    </ligand>
</feature>
<evidence type="ECO:0000256" key="1">
    <source>
        <dbReference type="ARBA" id="ARBA00009690"/>
    </source>
</evidence>
<dbReference type="GO" id="GO:0005737">
    <property type="term" value="C:cytoplasm"/>
    <property type="evidence" value="ECO:0007669"/>
    <property type="project" value="UniProtKB-SubCell"/>
</dbReference>
<feature type="compositionally biased region" description="Basic and acidic residues" evidence="11">
    <location>
        <begin position="8"/>
        <end position="20"/>
    </location>
</feature>
<comment type="subcellular location">
    <subcellularLocation>
        <location evidence="8">Cytoplasm</location>
    </subcellularLocation>
    <text evidence="8">Assembles at midcell at the inner surface of the cytoplasmic membrane.</text>
</comment>
<feature type="region of interest" description="Disordered" evidence="11">
    <location>
        <begin position="1"/>
        <end position="23"/>
    </location>
</feature>
<evidence type="ECO:0000256" key="3">
    <source>
        <dbReference type="ARBA" id="ARBA00022618"/>
    </source>
</evidence>
<dbReference type="Proteomes" id="UP001596414">
    <property type="component" value="Unassembled WGS sequence"/>
</dbReference>
<evidence type="ECO:0000256" key="5">
    <source>
        <dbReference type="ARBA" id="ARBA00023134"/>
    </source>
</evidence>
<dbReference type="SUPFAM" id="SSF55307">
    <property type="entry name" value="Tubulin C-terminal domain-like"/>
    <property type="match status" value="1"/>
</dbReference>
<evidence type="ECO:0000256" key="2">
    <source>
        <dbReference type="ARBA" id="ARBA00022490"/>
    </source>
</evidence>
<sequence length="392" mass="41742">MQDIVNEALERDEQEQKQMADADGFGDPRIVIVGAGGAGNNTVNRLYNIGVDGAETIAINTDKQHLQMIEADTKILVGKSLTNGLGAGGDPSMGERATEMAQGTIKEVLGDADLVFVTAGMGGGTGTGAAPVVSKIAKEQGAIVVGMVSTPFNVERARTVKAEEGLERLREEADSIIVLDNNRLLDYVPNLPIGKAFSVMDQIIAETVKGISETITQPSLINLDYADMTAIMNKGGVAVMLVGETQDKNKTEEVVKDAMNHPLLDVDYRGASGGLVHITGGPDLTLQEAEGIAQNITDRLEADANVIWGARIQEEYKGKVRVMAIMTGVQSAQVLGPTTQKQADKSRQAIQGVESEEFDAAANFEQNQDFGETDGGREEVDQQNGLDVIRTD</sequence>
<keyword evidence="7 8" id="KW-0131">Cell cycle</keyword>
<comment type="function">
    <text evidence="8">Essential cell division protein that forms a contractile ring structure (Z ring) at the future cell division site. The regulation of the ring assembly controls the timing and the location of cell division. One of the functions of the FtsZ ring is to recruit other cell division proteins to the septum to produce a new cell wall between the dividing cells. Binds GTP and shows GTPase activity.</text>
</comment>
<evidence type="ECO:0000256" key="8">
    <source>
        <dbReference type="HAMAP-Rule" id="MF_00909"/>
    </source>
</evidence>
<dbReference type="PROSITE" id="PS01134">
    <property type="entry name" value="FTSZ_1"/>
    <property type="match status" value="1"/>
</dbReference>
<dbReference type="GO" id="GO:0003924">
    <property type="term" value="F:GTPase activity"/>
    <property type="evidence" value="ECO:0007669"/>
    <property type="project" value="UniProtKB-UniRule"/>
</dbReference>
<feature type="binding site" evidence="8">
    <location>
        <position position="155"/>
    </location>
    <ligand>
        <name>GTP</name>
        <dbReference type="ChEBI" id="CHEBI:37565"/>
    </ligand>
</feature>
<evidence type="ECO:0000256" key="11">
    <source>
        <dbReference type="SAM" id="MobiDB-lite"/>
    </source>
</evidence>
<dbReference type="GO" id="GO:0043093">
    <property type="term" value="P:FtsZ-dependent cytokinesis"/>
    <property type="evidence" value="ECO:0007669"/>
    <property type="project" value="UniProtKB-UniRule"/>
</dbReference>
<proteinExistence type="inferred from homology"/>
<feature type="domain" description="Tubulin/FtsZ GTPase" evidence="12">
    <location>
        <begin position="29"/>
        <end position="219"/>
    </location>
</feature>
<evidence type="ECO:0000259" key="13">
    <source>
        <dbReference type="SMART" id="SM00865"/>
    </source>
</evidence>
<dbReference type="Pfam" id="PF00091">
    <property type="entry name" value="Tubulin"/>
    <property type="match status" value="1"/>
</dbReference>
<feature type="region of interest" description="Disordered" evidence="11">
    <location>
        <begin position="365"/>
        <end position="392"/>
    </location>
</feature>
<comment type="subunit">
    <text evidence="8">Homodimer. Polymerizes to form a dynamic ring structure in a strictly GTP-dependent manner. Interacts directly with several other division proteins.</text>
</comment>
<dbReference type="HAMAP" id="MF_00909">
    <property type="entry name" value="FtsZ"/>
    <property type="match status" value="1"/>
</dbReference>
<dbReference type="FunFam" id="3.30.1330.20:FF:000008">
    <property type="entry name" value="Cell division protein FtsZ"/>
    <property type="match status" value="1"/>
</dbReference>
<dbReference type="RefSeq" id="WP_267635944.1">
    <property type="nucleotide sequence ID" value="NZ_JAODIY010000001.1"/>
</dbReference>
<keyword evidence="4 8" id="KW-0547">Nucleotide-binding</keyword>
<feature type="domain" description="Tubulin/FtsZ 2-layer sandwich" evidence="13">
    <location>
        <begin position="221"/>
        <end position="338"/>
    </location>
</feature>
<dbReference type="PANTHER" id="PTHR30314:SF9">
    <property type="entry name" value="CELL DIVISION PROTEIN FTSZ 2"/>
    <property type="match status" value="1"/>
</dbReference>
<dbReference type="PANTHER" id="PTHR30314">
    <property type="entry name" value="CELL DIVISION PROTEIN FTSZ-RELATED"/>
    <property type="match status" value="1"/>
</dbReference>
<dbReference type="InterPro" id="IPR018316">
    <property type="entry name" value="Tubulin/FtsZ_2-layer-sand-dom"/>
</dbReference>
<dbReference type="PROSITE" id="PS01135">
    <property type="entry name" value="FTSZ_2"/>
    <property type="match status" value="1"/>
</dbReference>
<dbReference type="InterPro" id="IPR020805">
    <property type="entry name" value="Cell_div_FtsZ_CS"/>
</dbReference>
<feature type="binding site" evidence="8">
    <location>
        <position position="201"/>
    </location>
    <ligand>
        <name>GTP</name>
        <dbReference type="ChEBI" id="CHEBI:37565"/>
    </ligand>
</feature>
<evidence type="ECO:0000256" key="7">
    <source>
        <dbReference type="ARBA" id="ARBA00023306"/>
    </source>
</evidence>
<dbReference type="SMART" id="SM00865">
    <property type="entry name" value="Tubulin_C"/>
    <property type="match status" value="1"/>
</dbReference>
<dbReference type="GO" id="GO:0032153">
    <property type="term" value="C:cell division site"/>
    <property type="evidence" value="ECO:0007669"/>
    <property type="project" value="UniProtKB-UniRule"/>
</dbReference>
<evidence type="ECO:0000256" key="10">
    <source>
        <dbReference type="RuleBase" id="RU003360"/>
    </source>
</evidence>
<evidence type="ECO:0000313" key="15">
    <source>
        <dbReference type="Proteomes" id="UP001596414"/>
    </source>
</evidence>
<dbReference type="CDD" id="cd02201">
    <property type="entry name" value="FtsZ_type1"/>
    <property type="match status" value="1"/>
</dbReference>
<dbReference type="Gene3D" id="3.40.50.1440">
    <property type="entry name" value="Tubulin/FtsZ, GTPase domain"/>
    <property type="match status" value="1"/>
</dbReference>
<dbReference type="InterPro" id="IPR037103">
    <property type="entry name" value="Tubulin/FtsZ-like_C"/>
</dbReference>
<keyword evidence="3 8" id="KW-0132">Cell division</keyword>
<dbReference type="InterPro" id="IPR003008">
    <property type="entry name" value="Tubulin_FtsZ_GTPase"/>
</dbReference>
<evidence type="ECO:0000259" key="12">
    <source>
        <dbReference type="SMART" id="SM00864"/>
    </source>
</evidence>
<reference evidence="14 15" key="1">
    <citation type="journal article" date="2014" name="Int. J. Syst. Evol. Microbiol.">
        <title>Complete genome sequence of Corynebacterium casei LMG S-19264T (=DSM 44701T), isolated from a smear-ripened cheese.</title>
        <authorList>
            <consortium name="US DOE Joint Genome Institute (JGI-PGF)"/>
            <person name="Walter F."/>
            <person name="Albersmeier A."/>
            <person name="Kalinowski J."/>
            <person name="Ruckert C."/>
        </authorList>
    </citation>
    <scope>NUCLEOTIDE SEQUENCE [LARGE SCALE GENOMIC DNA]</scope>
    <source>
        <strain evidence="14 15">CGMCC 4.7215</strain>
    </source>
</reference>
<comment type="caution">
    <text evidence="14">The sequence shown here is derived from an EMBL/GenBank/DDBJ whole genome shotgun (WGS) entry which is preliminary data.</text>
</comment>
<dbReference type="FunFam" id="3.40.50.1440:FF:000014">
    <property type="entry name" value="Cell division protein FtsZ"/>
    <property type="match status" value="1"/>
</dbReference>